<dbReference type="Pfam" id="PF24936">
    <property type="entry name" value="DUF7753"/>
    <property type="match status" value="1"/>
</dbReference>
<proteinExistence type="predicted"/>
<keyword evidence="5" id="KW-1185">Reference proteome</keyword>
<accession>A0A0R3PAH7</accession>
<sequence length="391" mass="45215">MHRLLGLLALISFVHCQLNCDILDPECRALYRWVQRSTRENKSKNAGRKTLKENILLSRSGTKFNDIRRKAKSKCDYQDVWLIPGRADTSCTRPGARRLLEISAGQIHIKPELVRLPGCFTLEIKSLRVKDDANVVGNSFFAKAEYQWWNVKDFSNLKCQNASSNGCGGYGNNCYYCDVCHALTEIDHGDSGMADSIANQLRGIKCPKRPGYYTFRKSTVIKSLAMTPYSFQEFCFNDWTAFDTDGDCEMDFLQGDRGDYRSALSSLQQVGHGSVIAKVRLAFNATGAIERKRLLKEAQIEDTVAKELEERRRTWDVNNGQFDKFSQWYIEYRKNIWHKYVLVIHLTYRDDYLPWLLYENEIACLKITFDVCEKPPRRINYSGRVRYTCEN</sequence>
<dbReference type="SUPFAM" id="SSF63707">
    <property type="entry name" value="Ganglioside M2 (gm2) activator"/>
    <property type="match status" value="1"/>
</dbReference>
<evidence type="ECO:0000313" key="5">
    <source>
        <dbReference type="Proteomes" id="UP000267027"/>
    </source>
</evidence>
<dbReference type="WBParaSite" id="ACOC_0000055901-mRNA-1">
    <property type="protein sequence ID" value="ACOC_0000055901-mRNA-1"/>
    <property type="gene ID" value="ACOC_0000055901"/>
</dbReference>
<name>A0A0R3PAH7_ANGCS</name>
<evidence type="ECO:0000256" key="2">
    <source>
        <dbReference type="SAM" id="SignalP"/>
    </source>
</evidence>
<evidence type="ECO:0000256" key="1">
    <source>
        <dbReference type="ARBA" id="ARBA00022729"/>
    </source>
</evidence>
<evidence type="ECO:0000313" key="4">
    <source>
        <dbReference type="EMBL" id="VDM52145.1"/>
    </source>
</evidence>
<feature type="chain" id="PRO_5043129980" description="DUF7753 domain-containing protein" evidence="2">
    <location>
        <begin position="17"/>
        <end position="391"/>
    </location>
</feature>
<protein>
    <recommendedName>
        <fullName evidence="3">DUF7753 domain-containing protein</fullName>
    </recommendedName>
</protein>
<dbReference type="AlphaFoldDB" id="A0A0R3PAH7"/>
<feature type="signal peptide" evidence="2">
    <location>
        <begin position="1"/>
        <end position="16"/>
    </location>
</feature>
<reference evidence="4 5" key="2">
    <citation type="submission" date="2018-11" db="EMBL/GenBank/DDBJ databases">
        <authorList>
            <consortium name="Pathogen Informatics"/>
        </authorList>
    </citation>
    <scope>NUCLEOTIDE SEQUENCE [LARGE SCALE GENOMIC DNA]</scope>
    <source>
        <strain evidence="4 5">Costa Rica</strain>
    </source>
</reference>
<dbReference type="InterPro" id="IPR056655">
    <property type="entry name" value="DUF7753"/>
</dbReference>
<dbReference type="OrthoDB" id="5782184at2759"/>
<dbReference type="EMBL" id="UYYA01000059">
    <property type="protein sequence ID" value="VDM52145.1"/>
    <property type="molecule type" value="Genomic_DNA"/>
</dbReference>
<dbReference type="OMA" id="CTRPGAK"/>
<reference evidence="6" key="1">
    <citation type="submission" date="2017-02" db="UniProtKB">
        <authorList>
            <consortium name="WormBaseParasite"/>
        </authorList>
    </citation>
    <scope>IDENTIFICATION</scope>
</reference>
<keyword evidence="1 2" id="KW-0732">Signal</keyword>
<feature type="domain" description="DUF7753" evidence="3">
    <location>
        <begin position="289"/>
        <end position="360"/>
    </location>
</feature>
<dbReference type="InterPro" id="IPR036846">
    <property type="entry name" value="GM2-AP_sf"/>
</dbReference>
<dbReference type="Proteomes" id="UP000267027">
    <property type="component" value="Unassembled WGS sequence"/>
</dbReference>
<gene>
    <name evidence="4" type="ORF">ACOC_LOCUS560</name>
</gene>
<evidence type="ECO:0000313" key="6">
    <source>
        <dbReference type="WBParaSite" id="ACOC_0000055901-mRNA-1"/>
    </source>
</evidence>
<organism evidence="6">
    <name type="scientific">Angiostrongylus costaricensis</name>
    <name type="common">Nematode worm</name>
    <dbReference type="NCBI Taxonomy" id="334426"/>
    <lineage>
        <taxon>Eukaryota</taxon>
        <taxon>Metazoa</taxon>
        <taxon>Ecdysozoa</taxon>
        <taxon>Nematoda</taxon>
        <taxon>Chromadorea</taxon>
        <taxon>Rhabditida</taxon>
        <taxon>Rhabditina</taxon>
        <taxon>Rhabditomorpha</taxon>
        <taxon>Strongyloidea</taxon>
        <taxon>Metastrongylidae</taxon>
        <taxon>Angiostrongylus</taxon>
    </lineage>
</organism>
<evidence type="ECO:0000259" key="3">
    <source>
        <dbReference type="Pfam" id="PF24936"/>
    </source>
</evidence>